<evidence type="ECO:0000313" key="5">
    <source>
        <dbReference type="Proteomes" id="UP000584325"/>
    </source>
</evidence>
<keyword evidence="4" id="KW-1185">Reference proteome</keyword>
<dbReference type="OrthoDB" id="513141at2"/>
<feature type="chain" id="PRO_5044607405" evidence="1">
    <location>
        <begin position="22"/>
        <end position="116"/>
    </location>
</feature>
<reference evidence="2 5" key="2">
    <citation type="submission" date="2020-08" db="EMBL/GenBank/DDBJ databases">
        <title>Genomic Encyclopedia of Type Strains, Phase III (KMG-III): the genomes of soil and plant-associated and newly described type strains.</title>
        <authorList>
            <person name="Whitman W."/>
        </authorList>
    </citation>
    <scope>NUCLEOTIDE SEQUENCE [LARGE SCALE GENOMIC DNA]</scope>
    <source>
        <strain evidence="2 5">CECT 7753</strain>
    </source>
</reference>
<dbReference type="EMBL" id="CP040017">
    <property type="protein sequence ID" value="QCP11204.1"/>
    <property type="molecule type" value="Genomic_DNA"/>
</dbReference>
<evidence type="ECO:0000313" key="2">
    <source>
        <dbReference type="EMBL" id="MBB3224439.1"/>
    </source>
</evidence>
<dbReference type="Proteomes" id="UP000584325">
    <property type="component" value="Unassembled WGS sequence"/>
</dbReference>
<proteinExistence type="predicted"/>
<gene>
    <name evidence="3" type="ORF">FCL38_12845</name>
    <name evidence="2" type="ORF">FHS02_005303</name>
</gene>
<feature type="signal peptide" evidence="1">
    <location>
        <begin position="1"/>
        <end position="21"/>
    </location>
</feature>
<name>A0A4P8HRR7_9BURK</name>
<dbReference type="AlphaFoldDB" id="A0A4P8HRR7"/>
<dbReference type="InterPro" id="IPR046150">
    <property type="entry name" value="DUF6152"/>
</dbReference>
<keyword evidence="1" id="KW-0732">Signal</keyword>
<accession>A0A4P8HRR7</accession>
<evidence type="ECO:0000256" key="1">
    <source>
        <dbReference type="SAM" id="SignalP"/>
    </source>
</evidence>
<protein>
    <submittedName>
        <fullName evidence="2">Uncharacterized protein</fullName>
    </submittedName>
</protein>
<sequence length="116" mass="12541">MKRSLAVAFVLSLGAAATAFAHHGWSEYDADKPLTLTGTIAESGYSQPHGHVELKTADKTWHVVLAPPSRMESRGLARDALAAGGQATVYGYPHRSKGTELRAERITVKDKTVELR</sequence>
<dbReference type="EMBL" id="JACHXS010000012">
    <property type="protein sequence ID" value="MBB3224439.1"/>
    <property type="molecule type" value="Genomic_DNA"/>
</dbReference>
<organism evidence="2 5">
    <name type="scientific">Pseudoduganella umbonata</name>
    <dbReference type="NCBI Taxonomy" id="864828"/>
    <lineage>
        <taxon>Bacteria</taxon>
        <taxon>Pseudomonadati</taxon>
        <taxon>Pseudomonadota</taxon>
        <taxon>Betaproteobacteria</taxon>
        <taxon>Burkholderiales</taxon>
        <taxon>Oxalobacteraceae</taxon>
        <taxon>Telluria group</taxon>
        <taxon>Pseudoduganella</taxon>
    </lineage>
</organism>
<reference evidence="3 4" key="1">
    <citation type="submission" date="2019-05" db="EMBL/GenBank/DDBJ databases">
        <title>Draft Genome Sequences of Six Type Strains of the Genus Massilia.</title>
        <authorList>
            <person name="Miess H."/>
            <person name="Frediansyhah A."/>
            <person name="Gross H."/>
        </authorList>
    </citation>
    <scope>NUCLEOTIDE SEQUENCE [LARGE SCALE GENOMIC DNA]</scope>
    <source>
        <strain evidence="3 4">DSMZ 26121</strain>
    </source>
</reference>
<dbReference type="Proteomes" id="UP000298763">
    <property type="component" value="Chromosome"/>
</dbReference>
<dbReference type="RefSeq" id="WP_137314067.1">
    <property type="nucleotide sequence ID" value="NZ_CP040017.1"/>
</dbReference>
<dbReference type="Pfam" id="PF19649">
    <property type="entry name" value="DUF6152"/>
    <property type="match status" value="1"/>
</dbReference>
<evidence type="ECO:0000313" key="3">
    <source>
        <dbReference type="EMBL" id="QCP11204.1"/>
    </source>
</evidence>
<evidence type="ECO:0000313" key="4">
    <source>
        <dbReference type="Proteomes" id="UP000298763"/>
    </source>
</evidence>